<evidence type="ECO:0000256" key="6">
    <source>
        <dbReference type="PROSITE-ProRule" id="PRU00283"/>
    </source>
</evidence>
<gene>
    <name evidence="10" type="ORF">SPPG_05713</name>
</gene>
<dbReference type="GO" id="GO:0005874">
    <property type="term" value="C:microtubule"/>
    <property type="evidence" value="ECO:0007669"/>
    <property type="project" value="UniProtKB-KW"/>
</dbReference>
<protein>
    <recommendedName>
        <fullName evidence="7">Kinesin-like protein</fullName>
    </recommendedName>
</protein>
<feature type="compositionally biased region" description="Basic and acidic residues" evidence="8">
    <location>
        <begin position="488"/>
        <end position="498"/>
    </location>
</feature>
<feature type="compositionally biased region" description="Acidic residues" evidence="8">
    <location>
        <begin position="499"/>
        <end position="523"/>
    </location>
</feature>
<keyword evidence="2 6" id="KW-0547">Nucleotide-binding</keyword>
<dbReference type="RefSeq" id="XP_016607518.1">
    <property type="nucleotide sequence ID" value="XM_016753926.1"/>
</dbReference>
<dbReference type="PRINTS" id="PR00380">
    <property type="entry name" value="KINESINHEAVY"/>
</dbReference>
<dbReference type="SUPFAM" id="SSF52540">
    <property type="entry name" value="P-loop containing nucleoside triphosphate hydrolases"/>
    <property type="match status" value="1"/>
</dbReference>
<dbReference type="VEuPathDB" id="FungiDB:SPPG_05713"/>
<feature type="region of interest" description="Disordered" evidence="8">
    <location>
        <begin position="24"/>
        <end position="85"/>
    </location>
</feature>
<dbReference type="OrthoDB" id="3176171at2759"/>
<sequence>MEEELHSDEMGAFKPPAAFVQASLARQARIRQQMQDRNANAASMHSMPLKPIDPTPPEPTQEPPHTPPHTQTQPQSTPPKALPPKSKTLLTIQNLAQARTHRRTHQNELRAAQAGLDSSERDIMGFKRAIQVFRDNVDKDEVVCEKGDARIRVFVRKRPLNYREQGISTLFDTLTPTKTTLHLHEPKTRMDLTKTIETHSFAFDGVFDEFVGNRGVYERTVLGMVKSMFDGGRGTVFAYGQTGSGKTHTVFGNGEDTIGLYEYACRDIFQHYTTHPDSHSLSLHICFFEIYSGQAYDLLSSRTRVHLLEDAHGMVRIQGLKEIPVTTLKHLLDLVKMGTNTRTTGSTEANPDSSRSHAVFQIRLRKNHKVIGKFSVVDLAGSERGVERGNVGKRERFEGAEINKSLLALKECIRALYRSRSSQSMKQHIPFRASKLTQILRDSFVGARSQTVMIATVSPGSNSVDHSLNTLRYADRVKELRRKGGGGGEDRGRSVGVDREEEPEDKQEGDEQDDNDDEEEWDHVDDHLPTLPSFPTIPPPVLTTPLQPSLPSPSPSPTIHTNPDLAHLLRATPPPTSHHITSITHILTTHESLLQCHLSAMALNASLTRIDHTLISTVTQPNGDIDTYVQGLSNLITQRLRIWRDLEGRVEELRGLLRDEEEFVGEWEQDDAGNQNE</sequence>
<evidence type="ECO:0000256" key="5">
    <source>
        <dbReference type="ARBA" id="ARBA00061030"/>
    </source>
</evidence>
<dbReference type="GO" id="GO:0003777">
    <property type="term" value="F:microtubule motor activity"/>
    <property type="evidence" value="ECO:0007669"/>
    <property type="project" value="InterPro"/>
</dbReference>
<proteinExistence type="inferred from homology"/>
<dbReference type="AlphaFoldDB" id="A0A0L0HFA8"/>
<dbReference type="GeneID" id="27689072"/>
<feature type="compositionally biased region" description="Pro residues" evidence="8">
    <location>
        <begin position="51"/>
        <end position="67"/>
    </location>
</feature>
<feature type="binding site" evidence="6">
    <location>
        <begin position="240"/>
        <end position="247"/>
    </location>
    <ligand>
        <name>ATP</name>
        <dbReference type="ChEBI" id="CHEBI:30616"/>
    </ligand>
</feature>
<evidence type="ECO:0000256" key="2">
    <source>
        <dbReference type="ARBA" id="ARBA00022741"/>
    </source>
</evidence>
<dbReference type="Gene3D" id="3.40.850.10">
    <property type="entry name" value="Kinesin motor domain"/>
    <property type="match status" value="1"/>
</dbReference>
<name>A0A0L0HFA8_SPIPD</name>
<dbReference type="InterPro" id="IPR036961">
    <property type="entry name" value="Kinesin_motor_dom_sf"/>
</dbReference>
<feature type="domain" description="Kinesin motor" evidence="9">
    <location>
        <begin position="150"/>
        <end position="480"/>
    </location>
</feature>
<feature type="compositionally biased region" description="Polar residues" evidence="8">
    <location>
        <begin position="30"/>
        <end position="43"/>
    </location>
</feature>
<evidence type="ECO:0000259" key="9">
    <source>
        <dbReference type="PROSITE" id="PS50067"/>
    </source>
</evidence>
<dbReference type="PANTHER" id="PTHR47971">
    <property type="entry name" value="KINESIN-RELATED PROTEIN 6"/>
    <property type="match status" value="1"/>
</dbReference>
<dbReference type="GO" id="GO:0005524">
    <property type="term" value="F:ATP binding"/>
    <property type="evidence" value="ECO:0007669"/>
    <property type="project" value="UniProtKB-UniRule"/>
</dbReference>
<dbReference type="PANTHER" id="PTHR47971:SF20">
    <property type="entry name" value="KINESIN-LIKE PROTEIN KIF24"/>
    <property type="match status" value="1"/>
</dbReference>
<feature type="region of interest" description="Disordered" evidence="8">
    <location>
        <begin position="479"/>
        <end position="563"/>
    </location>
</feature>
<keyword evidence="4 6" id="KW-0505">Motor protein</keyword>
<evidence type="ECO:0000313" key="10">
    <source>
        <dbReference type="EMBL" id="KNC99478.1"/>
    </source>
</evidence>
<feature type="compositionally biased region" description="Pro residues" evidence="8">
    <location>
        <begin position="535"/>
        <end position="556"/>
    </location>
</feature>
<dbReference type="PROSITE" id="PS00411">
    <property type="entry name" value="KINESIN_MOTOR_1"/>
    <property type="match status" value="1"/>
</dbReference>
<dbReference type="InterPro" id="IPR019821">
    <property type="entry name" value="Kinesin_motor_CS"/>
</dbReference>
<dbReference type="GO" id="GO:0007018">
    <property type="term" value="P:microtubule-based movement"/>
    <property type="evidence" value="ECO:0007669"/>
    <property type="project" value="InterPro"/>
</dbReference>
<evidence type="ECO:0000256" key="8">
    <source>
        <dbReference type="SAM" id="MobiDB-lite"/>
    </source>
</evidence>
<dbReference type="InterPro" id="IPR027417">
    <property type="entry name" value="P-loop_NTPase"/>
</dbReference>
<accession>A0A0L0HFA8</accession>
<dbReference type="eggNOG" id="KOG0246">
    <property type="taxonomic scope" value="Eukaryota"/>
</dbReference>
<dbReference type="GO" id="GO:0008017">
    <property type="term" value="F:microtubule binding"/>
    <property type="evidence" value="ECO:0007669"/>
    <property type="project" value="InterPro"/>
</dbReference>
<dbReference type="STRING" id="645134.A0A0L0HFA8"/>
<dbReference type="GO" id="GO:0007019">
    <property type="term" value="P:microtubule depolymerization"/>
    <property type="evidence" value="ECO:0007669"/>
    <property type="project" value="TreeGrafter"/>
</dbReference>
<evidence type="ECO:0000256" key="7">
    <source>
        <dbReference type="RuleBase" id="RU000394"/>
    </source>
</evidence>
<dbReference type="InterPro" id="IPR027640">
    <property type="entry name" value="Kinesin-like_fam"/>
</dbReference>
<evidence type="ECO:0000256" key="4">
    <source>
        <dbReference type="ARBA" id="ARBA00023175"/>
    </source>
</evidence>
<dbReference type="Pfam" id="PF00225">
    <property type="entry name" value="Kinesin"/>
    <property type="match status" value="1"/>
</dbReference>
<dbReference type="PROSITE" id="PS50067">
    <property type="entry name" value="KINESIN_MOTOR_2"/>
    <property type="match status" value="1"/>
</dbReference>
<reference evidence="10 11" key="1">
    <citation type="submission" date="2009-08" db="EMBL/GenBank/DDBJ databases">
        <title>The Genome Sequence of Spizellomyces punctatus strain DAOM BR117.</title>
        <authorList>
            <consortium name="The Broad Institute Genome Sequencing Platform"/>
            <person name="Russ C."/>
            <person name="Cuomo C."/>
            <person name="Shea T."/>
            <person name="Young S.K."/>
            <person name="Zeng Q."/>
            <person name="Koehrsen M."/>
            <person name="Haas B."/>
            <person name="Borodovsky M."/>
            <person name="Guigo R."/>
            <person name="Alvarado L."/>
            <person name="Berlin A."/>
            <person name="Bochicchio J."/>
            <person name="Borenstein D."/>
            <person name="Chapman S."/>
            <person name="Chen Z."/>
            <person name="Engels R."/>
            <person name="Freedman E."/>
            <person name="Gellesch M."/>
            <person name="Goldberg J."/>
            <person name="Griggs A."/>
            <person name="Gujja S."/>
            <person name="Heiman D."/>
            <person name="Hepburn T."/>
            <person name="Howarth C."/>
            <person name="Jen D."/>
            <person name="Larson L."/>
            <person name="Lewis B."/>
            <person name="Mehta T."/>
            <person name="Park D."/>
            <person name="Pearson M."/>
            <person name="Roberts A."/>
            <person name="Saif S."/>
            <person name="Shenoy N."/>
            <person name="Sisk P."/>
            <person name="Stolte C."/>
            <person name="Sykes S."/>
            <person name="Thomson T."/>
            <person name="Walk T."/>
            <person name="White J."/>
            <person name="Yandava C."/>
            <person name="Burger G."/>
            <person name="Gray M.W."/>
            <person name="Holland P.W.H."/>
            <person name="King N."/>
            <person name="Lang F.B.F."/>
            <person name="Roger A.J."/>
            <person name="Ruiz-Trillo I."/>
            <person name="Lander E."/>
            <person name="Nusbaum C."/>
        </authorList>
    </citation>
    <scope>NUCLEOTIDE SEQUENCE [LARGE SCALE GENOMIC DNA]</scope>
    <source>
        <strain evidence="10 11">DAOM BR117</strain>
    </source>
</reference>
<dbReference type="Proteomes" id="UP000053201">
    <property type="component" value="Unassembled WGS sequence"/>
</dbReference>
<evidence type="ECO:0000256" key="3">
    <source>
        <dbReference type="ARBA" id="ARBA00022840"/>
    </source>
</evidence>
<dbReference type="EMBL" id="KQ257458">
    <property type="protein sequence ID" value="KNC99478.1"/>
    <property type="molecule type" value="Genomic_DNA"/>
</dbReference>
<dbReference type="InParanoid" id="A0A0L0HFA8"/>
<dbReference type="OMA" id="RISFFAY"/>
<organism evidence="10 11">
    <name type="scientific">Spizellomyces punctatus (strain DAOM BR117)</name>
    <dbReference type="NCBI Taxonomy" id="645134"/>
    <lineage>
        <taxon>Eukaryota</taxon>
        <taxon>Fungi</taxon>
        <taxon>Fungi incertae sedis</taxon>
        <taxon>Chytridiomycota</taxon>
        <taxon>Chytridiomycota incertae sedis</taxon>
        <taxon>Chytridiomycetes</taxon>
        <taxon>Spizellomycetales</taxon>
        <taxon>Spizellomycetaceae</taxon>
        <taxon>Spizellomyces</taxon>
    </lineage>
</organism>
<evidence type="ECO:0000313" key="11">
    <source>
        <dbReference type="Proteomes" id="UP000053201"/>
    </source>
</evidence>
<evidence type="ECO:0000256" key="1">
    <source>
        <dbReference type="ARBA" id="ARBA00022701"/>
    </source>
</evidence>
<dbReference type="CDD" id="cd01367">
    <property type="entry name" value="KISc_KIF2_like"/>
    <property type="match status" value="1"/>
</dbReference>
<comment type="similarity">
    <text evidence="5">Belongs to the TRAFAC class myosin-kinesin ATPase superfamily. Kinesin family. KIN-13 subfamily.</text>
</comment>
<dbReference type="FunFam" id="3.40.850.10:FF:000012">
    <property type="entry name" value="Kinesin-like protein"/>
    <property type="match status" value="1"/>
</dbReference>
<keyword evidence="11" id="KW-1185">Reference proteome</keyword>
<keyword evidence="3 6" id="KW-0067">ATP-binding</keyword>
<dbReference type="SMART" id="SM00129">
    <property type="entry name" value="KISc"/>
    <property type="match status" value="1"/>
</dbReference>
<dbReference type="InterPro" id="IPR001752">
    <property type="entry name" value="Kinesin_motor_dom"/>
</dbReference>
<keyword evidence="1 7" id="KW-0493">Microtubule</keyword>